<dbReference type="PANTHER" id="PTHR30287:SF2">
    <property type="entry name" value="BLL1001 PROTEIN"/>
    <property type="match status" value="1"/>
</dbReference>
<reference evidence="9" key="1">
    <citation type="journal article" date="2019" name="Int. J. Syst. Evol. Microbiol.">
        <title>The Global Catalogue of Microorganisms (GCM) 10K type strain sequencing project: providing services to taxonomists for standard genome sequencing and annotation.</title>
        <authorList>
            <consortium name="The Broad Institute Genomics Platform"/>
            <consortium name="The Broad Institute Genome Sequencing Center for Infectious Disease"/>
            <person name="Wu L."/>
            <person name="Ma J."/>
        </authorList>
    </citation>
    <scope>NUCLEOTIDE SEQUENCE [LARGE SCALE GENOMIC DNA]</scope>
    <source>
        <strain evidence="9">CGMCC 4.7680</strain>
    </source>
</reference>
<feature type="domain" description="ABC3 transporter permease C-terminal" evidence="7">
    <location>
        <begin position="199"/>
        <end position="311"/>
    </location>
</feature>
<evidence type="ECO:0000256" key="2">
    <source>
        <dbReference type="ARBA" id="ARBA00022475"/>
    </source>
</evidence>
<feature type="transmembrane region" description="Helical" evidence="6">
    <location>
        <begin position="21"/>
        <end position="46"/>
    </location>
</feature>
<feature type="transmembrane region" description="Helical" evidence="6">
    <location>
        <begin position="189"/>
        <end position="214"/>
    </location>
</feature>
<dbReference type="Proteomes" id="UP000649955">
    <property type="component" value="Unassembled WGS sequence"/>
</dbReference>
<feature type="transmembrane region" description="Helical" evidence="6">
    <location>
        <begin position="693"/>
        <end position="712"/>
    </location>
</feature>
<evidence type="ECO:0000256" key="4">
    <source>
        <dbReference type="ARBA" id="ARBA00022989"/>
    </source>
</evidence>
<keyword evidence="4 6" id="KW-1133">Transmembrane helix</keyword>
<feature type="transmembrane region" description="Helical" evidence="6">
    <location>
        <begin position="330"/>
        <end position="350"/>
    </location>
</feature>
<sequence length="760" mass="78454">MMRDLALGLRLAVGGGRMSGAALLRLAMTAFGIALAVAVLLSAAAVQHLVGAQAERKAAIAQVTQPRAGVAPLLVYNWYASAGEDFVKLTAVAATGADSPVPPGLSRLPAPGELVVSPELAAKLAAPGGASMRAQLPGRIVGQLSREGVAGAGDLSGYYGVPAAQIEAEADGRKVYAFGLPYTGLGLSAAMLAVILPIVAVLLLPLLIFVTTASRMGAAQRERRLAALRLIGLDARQVKRVAAAESLVGAALGLAAGIGFFAVLRTFVADILPFGLRIFPEDLVPSWSLVVVIVLLIPGLAVGSAMFGLRRTIVEPLGVVRQGKPVRRRMWWRWALTATGVLFLAATLAFERGHGDTPAALALSVGSVFLLIGVAALLPWLVERLVERLHGGPPSWQLAIRRLQLDSGTASRVVSGLVVVLAGTILIQGVITSLASGDDRQATPDGVAAVPVRVDTTAAHEAEVGKLVSAVPEVTGVHPARNLTFRSGEERNYGVVGDCVALRARANIGACSDGDVFSLVPSRGGAAPAGRLQLQGYSRGEEVNGPEWTVPAGVKVVQAADAAGDSLLVTPGALGGLALPDSTVTVYVSGTGDVQALIDNVARAITPLAWNASAGKSDYLDDFAARDRQMVESFRSVLITASLFVLAVAAMSLLMLSIEQISERRRPLAALSAAGVPIGVLARGSLWQTAIPVVVGVALAVAAGLGLTAPILRLADRPMIVDVPVLLTLAATTVAAVLLVTGLTMPLLRQVTRLDTLRSE</sequence>
<keyword evidence="9" id="KW-1185">Reference proteome</keyword>
<feature type="transmembrane region" description="Helical" evidence="6">
    <location>
        <begin position="287"/>
        <end position="309"/>
    </location>
</feature>
<feature type="transmembrane region" description="Helical" evidence="6">
    <location>
        <begin position="410"/>
        <end position="431"/>
    </location>
</feature>
<feature type="transmembrane region" description="Helical" evidence="6">
    <location>
        <begin position="246"/>
        <end position="267"/>
    </location>
</feature>
<gene>
    <name evidence="8" type="ORF">GCM10017567_17640</name>
</gene>
<feature type="transmembrane region" description="Helical" evidence="6">
    <location>
        <begin position="637"/>
        <end position="656"/>
    </location>
</feature>
<feature type="transmembrane region" description="Helical" evidence="6">
    <location>
        <begin position="724"/>
        <end position="748"/>
    </location>
</feature>
<evidence type="ECO:0000256" key="1">
    <source>
        <dbReference type="ARBA" id="ARBA00004651"/>
    </source>
</evidence>
<dbReference type="PANTHER" id="PTHR30287">
    <property type="entry name" value="MEMBRANE COMPONENT OF PREDICTED ABC SUPERFAMILY METABOLITE UPTAKE TRANSPORTER"/>
    <property type="match status" value="1"/>
</dbReference>
<feature type="domain" description="ABC3 transporter permease C-terminal" evidence="7">
    <location>
        <begin position="640"/>
        <end position="743"/>
    </location>
</feature>
<comment type="subcellular location">
    <subcellularLocation>
        <location evidence="1">Cell membrane</location>
        <topology evidence="1">Multi-pass membrane protein</topology>
    </subcellularLocation>
</comment>
<protein>
    <recommendedName>
        <fullName evidence="7">ABC3 transporter permease C-terminal domain-containing protein</fullName>
    </recommendedName>
</protein>
<dbReference type="Pfam" id="PF02687">
    <property type="entry name" value="FtsX"/>
    <property type="match status" value="2"/>
</dbReference>
<evidence type="ECO:0000256" key="5">
    <source>
        <dbReference type="ARBA" id="ARBA00023136"/>
    </source>
</evidence>
<keyword evidence="2" id="KW-1003">Cell membrane</keyword>
<keyword evidence="5 6" id="KW-0472">Membrane</keyword>
<evidence type="ECO:0000313" key="8">
    <source>
        <dbReference type="EMBL" id="GHG02786.1"/>
    </source>
</evidence>
<dbReference type="EMBL" id="BNAW01000005">
    <property type="protein sequence ID" value="GHG02786.1"/>
    <property type="molecule type" value="Genomic_DNA"/>
</dbReference>
<dbReference type="InterPro" id="IPR038766">
    <property type="entry name" value="Membrane_comp_ABC_pdt"/>
</dbReference>
<dbReference type="InterPro" id="IPR003838">
    <property type="entry name" value="ABC3_permease_C"/>
</dbReference>
<evidence type="ECO:0000256" key="6">
    <source>
        <dbReference type="SAM" id="Phobius"/>
    </source>
</evidence>
<name>A0ABQ3K5B2_9PSEU</name>
<evidence type="ECO:0000313" key="9">
    <source>
        <dbReference type="Proteomes" id="UP000649955"/>
    </source>
</evidence>
<feature type="transmembrane region" description="Helical" evidence="6">
    <location>
        <begin position="362"/>
        <end position="382"/>
    </location>
</feature>
<keyword evidence="3 6" id="KW-0812">Transmembrane</keyword>
<dbReference type="RefSeq" id="WP_191308053.1">
    <property type="nucleotide sequence ID" value="NZ_BNAW01000005.1"/>
</dbReference>
<evidence type="ECO:0000259" key="7">
    <source>
        <dbReference type="Pfam" id="PF02687"/>
    </source>
</evidence>
<comment type="caution">
    <text evidence="8">The sequence shown here is derived from an EMBL/GenBank/DDBJ whole genome shotgun (WGS) entry which is preliminary data.</text>
</comment>
<evidence type="ECO:0000256" key="3">
    <source>
        <dbReference type="ARBA" id="ARBA00022692"/>
    </source>
</evidence>
<accession>A0ABQ3K5B2</accession>
<organism evidence="8 9">
    <name type="scientific">Amycolatopsis bullii</name>
    <dbReference type="NCBI Taxonomy" id="941987"/>
    <lineage>
        <taxon>Bacteria</taxon>
        <taxon>Bacillati</taxon>
        <taxon>Actinomycetota</taxon>
        <taxon>Actinomycetes</taxon>
        <taxon>Pseudonocardiales</taxon>
        <taxon>Pseudonocardiaceae</taxon>
        <taxon>Amycolatopsis</taxon>
    </lineage>
</organism>
<proteinExistence type="predicted"/>